<comment type="caution">
    <text evidence="1">The sequence shown here is derived from an EMBL/GenBank/DDBJ whole genome shotgun (WGS) entry which is preliminary data.</text>
</comment>
<dbReference type="Proteomes" id="UP001162992">
    <property type="component" value="Chromosome 4"/>
</dbReference>
<sequence length="661" mass="71210">MQGVFVDDAGFSVDPVSTTMRFENFSLAPQSPNVSASTLSLKIPKDLNSISEFTEGTTVTYPYVSWSPRAASTLCNCNSNLWTTATSHSSSTPHSRPSAAEDHNIKNAADGESVGGKFWPSSQDFEVNTDFVELASNAENSSLFGSNSGMMMEGLFCDLKNLSGGVPLQTKGTCGDSWSADDLYSCDEFRMYEFKVRSCMRGRSHDWTECPFAHPGEKARRRDPHRFHYSAIACADFRKGNCKRGDDCEFAHGVFECWLHPARYRTQPCKDGRNCKRRVCFFAHTPEQLRLLPEAAQAAIRNGGSCRTQLSALKACIAQNGSCCGSFDGSSSVQSFCSDSFDGSNVPYDSFGCLVQGLFDGSCSWHDGCHGGSPRIKAAAQLSSFNCSNQGGICCASSQVSSPTSTLFRLTQSPLTLSPPPSPIESPPASPSNWHSTFSHSLSVAAAHGAFRHGQAPSVSRASDSPSPSQSTASQAQALLAAHGQISNSVAGSAGNIPHNSVQRHHMESLNSKPTLAIPNCGQRRLLQTFASAPSSPHSTAPTSTTVVDLVAAVQQLELKGANPMWIQTQAAQAPKTSPLYSSGLSPLRRCSQSVPCTPSGDEEAVEMWDADIIEEEEANMPRVESGRALRAKIYGKLRKDKRLDCVDSFDLGWVNELVKE</sequence>
<dbReference type="EMBL" id="CM055095">
    <property type="protein sequence ID" value="KAJ7560458.1"/>
    <property type="molecule type" value="Genomic_DNA"/>
</dbReference>
<gene>
    <name evidence="1" type="ORF">O6H91_04G130900</name>
</gene>
<keyword evidence="2" id="KW-1185">Reference proteome</keyword>
<evidence type="ECO:0000313" key="1">
    <source>
        <dbReference type="EMBL" id="KAJ7560458.1"/>
    </source>
</evidence>
<name>A0ACC2E1F5_DIPCM</name>
<reference evidence="2" key="1">
    <citation type="journal article" date="2024" name="Proc. Natl. Acad. Sci. U.S.A.">
        <title>Extraordinary preservation of gene collinearity over three hundred million years revealed in homosporous lycophytes.</title>
        <authorList>
            <person name="Li C."/>
            <person name="Wickell D."/>
            <person name="Kuo L.Y."/>
            <person name="Chen X."/>
            <person name="Nie B."/>
            <person name="Liao X."/>
            <person name="Peng D."/>
            <person name="Ji J."/>
            <person name="Jenkins J."/>
            <person name="Williams M."/>
            <person name="Shu S."/>
            <person name="Plott C."/>
            <person name="Barry K."/>
            <person name="Rajasekar S."/>
            <person name="Grimwood J."/>
            <person name="Han X."/>
            <person name="Sun S."/>
            <person name="Hou Z."/>
            <person name="He W."/>
            <person name="Dai G."/>
            <person name="Sun C."/>
            <person name="Schmutz J."/>
            <person name="Leebens-Mack J.H."/>
            <person name="Li F.W."/>
            <person name="Wang L."/>
        </authorList>
    </citation>
    <scope>NUCLEOTIDE SEQUENCE [LARGE SCALE GENOMIC DNA]</scope>
    <source>
        <strain evidence="2">cv. PW_Plant_1</strain>
    </source>
</reference>
<proteinExistence type="predicted"/>
<protein>
    <submittedName>
        <fullName evidence="1">Uncharacterized protein</fullName>
    </submittedName>
</protein>
<evidence type="ECO:0000313" key="2">
    <source>
        <dbReference type="Proteomes" id="UP001162992"/>
    </source>
</evidence>
<organism evidence="1 2">
    <name type="scientific">Diphasiastrum complanatum</name>
    <name type="common">Issler's clubmoss</name>
    <name type="synonym">Lycopodium complanatum</name>
    <dbReference type="NCBI Taxonomy" id="34168"/>
    <lineage>
        <taxon>Eukaryota</taxon>
        <taxon>Viridiplantae</taxon>
        <taxon>Streptophyta</taxon>
        <taxon>Embryophyta</taxon>
        <taxon>Tracheophyta</taxon>
        <taxon>Lycopodiopsida</taxon>
        <taxon>Lycopodiales</taxon>
        <taxon>Lycopodiaceae</taxon>
        <taxon>Lycopodioideae</taxon>
        <taxon>Diphasiastrum</taxon>
    </lineage>
</organism>
<accession>A0ACC2E1F5</accession>